<gene>
    <name evidence="1" type="ORF">CO104_01010</name>
</gene>
<evidence type="ECO:0000313" key="2">
    <source>
        <dbReference type="Proteomes" id="UP000231196"/>
    </source>
</evidence>
<sequence>MEAIASTHFSERQEKYSQDLLEAVRKELDTIEIPKPLLSPQEVKDRDNFLLIHKYARNAFRLSFSIRVPEIGVEDPNKRIAEFDRLMNELEEETREVGDKPFVYNQIPNEAALHQMRGYSSWEFLGVTDESRNEETTNQATILEICEMISKKIGVELDL</sequence>
<dbReference type="EMBL" id="PFUC01000019">
    <property type="protein sequence ID" value="PJB48582.1"/>
    <property type="molecule type" value="Genomic_DNA"/>
</dbReference>
<reference evidence="2" key="1">
    <citation type="submission" date="2017-09" db="EMBL/GenBank/DDBJ databases">
        <title>Depth-based differentiation of microbial function through sediment-hosted aquifers and enrichment of novel symbionts in the deep terrestrial subsurface.</title>
        <authorList>
            <person name="Probst A.J."/>
            <person name="Ladd B."/>
            <person name="Jarett J.K."/>
            <person name="Geller-Mcgrath D.E."/>
            <person name="Sieber C.M.K."/>
            <person name="Emerson J.B."/>
            <person name="Anantharaman K."/>
            <person name="Thomas B.C."/>
            <person name="Malmstrom R."/>
            <person name="Stieglmeier M."/>
            <person name="Klingl A."/>
            <person name="Woyke T."/>
            <person name="Ryan C.M."/>
            <person name="Banfield J.F."/>
        </authorList>
    </citation>
    <scope>NUCLEOTIDE SEQUENCE [LARGE SCALE GENOMIC DNA]</scope>
</reference>
<name>A0A2M8BXQ5_9BACT</name>
<protein>
    <submittedName>
        <fullName evidence="1">Uncharacterized protein</fullName>
    </submittedName>
</protein>
<proteinExistence type="predicted"/>
<comment type="caution">
    <text evidence="1">The sequence shown here is derived from an EMBL/GenBank/DDBJ whole genome shotgun (WGS) entry which is preliminary data.</text>
</comment>
<organism evidence="1 2">
    <name type="scientific">Candidatus Collierbacteria bacterium CG_4_9_14_3_um_filter_43_16</name>
    <dbReference type="NCBI Taxonomy" id="1974532"/>
    <lineage>
        <taxon>Bacteria</taxon>
        <taxon>Candidatus Collieribacteriota</taxon>
    </lineage>
</organism>
<accession>A0A2M8BXQ5</accession>
<evidence type="ECO:0000313" key="1">
    <source>
        <dbReference type="EMBL" id="PJB48582.1"/>
    </source>
</evidence>
<dbReference type="Proteomes" id="UP000231196">
    <property type="component" value="Unassembled WGS sequence"/>
</dbReference>
<dbReference type="AlphaFoldDB" id="A0A2M8BXQ5"/>